<dbReference type="EMBL" id="BSUO01000001">
    <property type="protein sequence ID" value="GMA40128.1"/>
    <property type="molecule type" value="Genomic_DNA"/>
</dbReference>
<name>A0ABQ6ITX7_9MICO</name>
<reference evidence="3" key="1">
    <citation type="journal article" date="2019" name="Int. J. Syst. Evol. Microbiol.">
        <title>The Global Catalogue of Microorganisms (GCM) 10K type strain sequencing project: providing services to taxonomists for standard genome sequencing and annotation.</title>
        <authorList>
            <consortium name="The Broad Institute Genomics Platform"/>
            <consortium name="The Broad Institute Genome Sequencing Center for Infectious Disease"/>
            <person name="Wu L."/>
            <person name="Ma J."/>
        </authorList>
    </citation>
    <scope>NUCLEOTIDE SEQUENCE [LARGE SCALE GENOMIC DNA]</scope>
    <source>
        <strain evidence="3">NBRC 113072</strain>
    </source>
</reference>
<dbReference type="SUPFAM" id="SSF52833">
    <property type="entry name" value="Thioredoxin-like"/>
    <property type="match status" value="1"/>
</dbReference>
<dbReference type="InterPro" id="IPR004879">
    <property type="entry name" value="Ssp411-like_TRX"/>
</dbReference>
<feature type="domain" description="Spermatogenesis-associated protein 20-like TRX" evidence="1">
    <location>
        <begin position="3"/>
        <end position="157"/>
    </location>
</feature>
<dbReference type="CDD" id="cd02955">
    <property type="entry name" value="SSP411"/>
    <property type="match status" value="1"/>
</dbReference>
<evidence type="ECO:0000313" key="2">
    <source>
        <dbReference type="EMBL" id="GMA40128.1"/>
    </source>
</evidence>
<dbReference type="SUPFAM" id="SSF48208">
    <property type="entry name" value="Six-hairpin glycosidases"/>
    <property type="match status" value="1"/>
</dbReference>
<comment type="caution">
    <text evidence="2">The sequence shown here is derived from an EMBL/GenBank/DDBJ whole genome shotgun (WGS) entry which is preliminary data.</text>
</comment>
<dbReference type="InterPro" id="IPR036249">
    <property type="entry name" value="Thioredoxin-like_sf"/>
</dbReference>
<dbReference type="PANTHER" id="PTHR42899:SF1">
    <property type="entry name" value="SPERMATOGENESIS-ASSOCIATED PROTEIN 20"/>
    <property type="match status" value="1"/>
</dbReference>
<accession>A0ABQ6ITX7</accession>
<dbReference type="PANTHER" id="PTHR42899">
    <property type="entry name" value="SPERMATOGENESIS-ASSOCIATED PROTEIN 20"/>
    <property type="match status" value="1"/>
</dbReference>
<dbReference type="RefSeq" id="WP_284303879.1">
    <property type="nucleotide sequence ID" value="NZ_BSUO01000001.1"/>
</dbReference>
<protein>
    <recommendedName>
        <fullName evidence="1">Spermatogenesis-associated protein 20-like TRX domain-containing protein</fullName>
    </recommendedName>
</protein>
<dbReference type="InterPro" id="IPR024705">
    <property type="entry name" value="Ssp411"/>
</dbReference>
<evidence type="ECO:0000313" key="3">
    <source>
        <dbReference type="Proteomes" id="UP001157126"/>
    </source>
</evidence>
<dbReference type="Proteomes" id="UP001157126">
    <property type="component" value="Unassembled WGS sequence"/>
</dbReference>
<dbReference type="Gene3D" id="3.40.30.10">
    <property type="entry name" value="Glutaredoxin"/>
    <property type="match status" value="1"/>
</dbReference>
<organism evidence="2 3">
    <name type="scientific">Mobilicoccus caccae</name>
    <dbReference type="NCBI Taxonomy" id="1859295"/>
    <lineage>
        <taxon>Bacteria</taxon>
        <taxon>Bacillati</taxon>
        <taxon>Actinomycetota</taxon>
        <taxon>Actinomycetes</taxon>
        <taxon>Micrococcales</taxon>
        <taxon>Dermatophilaceae</taxon>
        <taxon>Mobilicoccus</taxon>
    </lineage>
</organism>
<dbReference type="Pfam" id="PF03190">
    <property type="entry name" value="Thioredox_DsbH"/>
    <property type="match status" value="1"/>
</dbReference>
<proteinExistence type="predicted"/>
<dbReference type="InterPro" id="IPR012341">
    <property type="entry name" value="6hp_glycosidase-like_sf"/>
</dbReference>
<sequence length="686" mass="73388">MANRLATSTSPYLRQHAENPVDWWPWSADALAEAKRRDVPILLSVGYSSCHWCHVMAHEVFEDDEVAAALNGDLVSIKVDREERPDIDSVYMAATVALTGRGGWPMTCLLTPDGLPFFAATYIPRPQFLHLIASATEAWRERRAEVLESADRIAEALRHQAEAATSLAPIGIEGIDGADGVEAPGPTHLAQALDLAEEQVASTFDWECGGFGTAPKFPPSMVLSWLVRHHDRTGTPRALQMVEATCEAMARGGMYDQLAGGFARYSTDADWVVPHFEKMLYDNALLLSTYVDWFRVTGAPTAGRVAAETAEFLLTDMLTDQGGFASALDADTDVDGRGVEGATYVWTPQQLTEVLGEEDGANAALLLSVTEAGTFEDGTSTLQRRVDPDETWWAEVRPKLLDARSRRPQPARDDKVVTAWNGLAIAALADAGVLLDEPGYVDAAARCAEFVVATHLLDGRLRRTSRDGVVGESLGVAEDHGDLAYGLVRLHLATGETHWLDAAGALLDAALDLFGAADGGFHDTGDDAEPLLLRPRADSDNAEPSGGSALARALLEYGAVAGSPRHLQAAEAAIESSCRLALRTPGFGGWTLAAAEIALDGPITVAIAHDTEDPTELDEVTTALIDTARRSPRALVVDGVPGSSPLLTDRPTTEGRPTAYVCRGTVCGPPITDVEDLRATLRESTA</sequence>
<gene>
    <name evidence="2" type="ORF">GCM10025883_21730</name>
</gene>
<evidence type="ECO:0000259" key="1">
    <source>
        <dbReference type="Pfam" id="PF03190"/>
    </source>
</evidence>
<dbReference type="PIRSF" id="PIRSF006402">
    <property type="entry name" value="UCP006402_thioredoxin"/>
    <property type="match status" value="1"/>
</dbReference>
<keyword evidence="3" id="KW-1185">Reference proteome</keyword>
<dbReference type="InterPro" id="IPR008928">
    <property type="entry name" value="6-hairpin_glycosidase_sf"/>
</dbReference>
<dbReference type="Gene3D" id="1.50.10.10">
    <property type="match status" value="1"/>
</dbReference>